<reference evidence="3" key="1">
    <citation type="submission" date="2020-04" db="EMBL/GenBank/DDBJ databases">
        <authorList>
            <person name="Alioto T."/>
            <person name="Alioto T."/>
            <person name="Gomez Garrido J."/>
        </authorList>
    </citation>
    <scope>NUCLEOTIDE SEQUENCE</scope>
    <source>
        <strain evidence="3">A484AB</strain>
    </source>
</reference>
<keyword evidence="1" id="KW-0479">Metal-binding</keyword>
<dbReference type="SMART" id="SM00184">
    <property type="entry name" value="RING"/>
    <property type="match status" value="1"/>
</dbReference>
<dbReference type="GO" id="GO:0004842">
    <property type="term" value="F:ubiquitin-protein transferase activity"/>
    <property type="evidence" value="ECO:0007669"/>
    <property type="project" value="InterPro"/>
</dbReference>
<dbReference type="Proteomes" id="UP001152795">
    <property type="component" value="Unassembled WGS sequence"/>
</dbReference>
<dbReference type="OrthoDB" id="5981496at2759"/>
<evidence type="ECO:0000256" key="2">
    <source>
        <dbReference type="ARBA" id="ARBA00022833"/>
    </source>
</evidence>
<dbReference type="InterPro" id="IPR013083">
    <property type="entry name" value="Znf_RING/FYVE/PHD"/>
</dbReference>
<dbReference type="Pfam" id="PF13920">
    <property type="entry name" value="zf-C3HC4_3"/>
    <property type="match status" value="1"/>
</dbReference>
<dbReference type="GO" id="GO:0008270">
    <property type="term" value="F:zinc ion binding"/>
    <property type="evidence" value="ECO:0007669"/>
    <property type="project" value="UniProtKB-KW"/>
</dbReference>
<dbReference type="InterPro" id="IPR001841">
    <property type="entry name" value="Znf_RING"/>
</dbReference>
<dbReference type="GO" id="GO:0016887">
    <property type="term" value="F:ATP hydrolysis activity"/>
    <property type="evidence" value="ECO:0007669"/>
    <property type="project" value="InterPro"/>
</dbReference>
<dbReference type="EMBL" id="CACRXK020008186">
    <property type="protein sequence ID" value="CAB4014179.1"/>
    <property type="molecule type" value="Genomic_DNA"/>
</dbReference>
<dbReference type="Gene3D" id="3.30.40.10">
    <property type="entry name" value="Zinc/RING finger domain, C3HC4 (zinc finger)"/>
    <property type="match status" value="1"/>
</dbReference>
<evidence type="ECO:0000313" key="4">
    <source>
        <dbReference type="Proteomes" id="UP001152795"/>
    </source>
</evidence>
<protein>
    <submittedName>
        <fullName evidence="3">E3 ubiquitin- ligase rnf213-alpha-like</fullName>
    </submittedName>
</protein>
<comment type="caution">
    <text evidence="3">The sequence shown here is derived from an EMBL/GenBank/DDBJ whole genome shotgun (WGS) entry which is preliminary data.</text>
</comment>
<dbReference type="SUPFAM" id="SSF57850">
    <property type="entry name" value="RING/U-box"/>
    <property type="match status" value="1"/>
</dbReference>
<keyword evidence="4" id="KW-1185">Reference proteome</keyword>
<evidence type="ECO:0000256" key="1">
    <source>
        <dbReference type="ARBA" id="ARBA00022771"/>
    </source>
</evidence>
<feature type="non-terminal residue" evidence="3">
    <location>
        <position position="573"/>
    </location>
</feature>
<dbReference type="InterPro" id="IPR031248">
    <property type="entry name" value="RNF213"/>
</dbReference>
<dbReference type="AlphaFoldDB" id="A0A7D9IUS4"/>
<name>A0A7D9IUS4_PARCT</name>
<keyword evidence="1" id="KW-0863">Zinc-finger</keyword>
<dbReference type="PANTHER" id="PTHR22605:SF16">
    <property type="entry name" value="E3 UBIQUITIN-PROTEIN LIGASE RNF213"/>
    <property type="match status" value="1"/>
</dbReference>
<dbReference type="PROSITE" id="PS50089">
    <property type="entry name" value="ZF_RING_2"/>
    <property type="match status" value="1"/>
</dbReference>
<evidence type="ECO:0000313" key="3">
    <source>
        <dbReference type="EMBL" id="CAB4014179.1"/>
    </source>
</evidence>
<dbReference type="PANTHER" id="PTHR22605">
    <property type="entry name" value="RZ-TYPE DOMAIN-CONTAINING PROTEIN"/>
    <property type="match status" value="1"/>
</dbReference>
<sequence length="573" mass="65793">MLICDAVVAAAGKLHQSLYENDDVELDIPLIHFTYSLIQARLVNFSELVHAFPNLVQTISTKYDQLNVEEMSLDLMALECCLEQLEPKPKDLRNADNRLIWCNRVQCIRPIIQVMITLIPRPSQQQTGNGDSEAWFHAQLFGEKFTSFLQNCRTTWIRLDVVRMFIEHTCPPGQSTHPADAENAFLLSKVLGENTDFSTVRTMTVIEKFLKRCSDEMRERLIRFDISQCEICKNPLQDPVEMPCEHICCMSCANDWFHEHDVCPICREEVGVDFKVEISEKCRCALEIYNSFRNRCKSFFMELVSVYCFGEQLPNPELVRKFIGYVIKDENETEDFTPFDGQGIDVTPVIRSYILQQLLAIKDGEKEVYKHLEEYLHRASGLAEQREHFIEVCVLCVQCMEDVQTVKLLKAKEGGANVQILLASRELARTLRTIHIHQNSLTTNCLKDIAGIRAALDVLSTYLGDDFAENVKRFDALPKCLETAKHLCSNSSRSALQLFLLKQLVRHDPNGIEAVKERCKTKDLKWIMPPQFEEQDKTPDTFIVHHENYHTVREALGKAILTSNIDDLNLVIQ</sequence>
<dbReference type="GO" id="GO:0016874">
    <property type="term" value="F:ligase activity"/>
    <property type="evidence" value="ECO:0007669"/>
    <property type="project" value="UniProtKB-KW"/>
</dbReference>
<organism evidence="3 4">
    <name type="scientific">Paramuricea clavata</name>
    <name type="common">Red gorgonian</name>
    <name type="synonym">Violescent sea-whip</name>
    <dbReference type="NCBI Taxonomy" id="317549"/>
    <lineage>
        <taxon>Eukaryota</taxon>
        <taxon>Metazoa</taxon>
        <taxon>Cnidaria</taxon>
        <taxon>Anthozoa</taxon>
        <taxon>Octocorallia</taxon>
        <taxon>Malacalcyonacea</taxon>
        <taxon>Plexauridae</taxon>
        <taxon>Paramuricea</taxon>
    </lineage>
</organism>
<keyword evidence="2" id="KW-0862">Zinc</keyword>
<accession>A0A7D9IUS4</accession>
<proteinExistence type="predicted"/>
<gene>
    <name evidence="3" type="ORF">PACLA_8A087709</name>
</gene>
<keyword evidence="3" id="KW-0436">Ligase</keyword>